<dbReference type="InterPro" id="IPR049492">
    <property type="entry name" value="BD-FAE-like_dom"/>
</dbReference>
<evidence type="ECO:0000256" key="1">
    <source>
        <dbReference type="ARBA" id="ARBA00022801"/>
    </source>
</evidence>
<feature type="domain" description="BD-FAE-like" evidence="2">
    <location>
        <begin position="57"/>
        <end position="150"/>
    </location>
</feature>
<dbReference type="InterPro" id="IPR050300">
    <property type="entry name" value="GDXG_lipolytic_enzyme"/>
</dbReference>
<keyword evidence="4" id="KW-1185">Reference proteome</keyword>
<protein>
    <submittedName>
        <fullName evidence="3">Acetyl esterase/lipase</fullName>
    </submittedName>
</protein>
<name>A0A975ZNY3_9RHOB</name>
<evidence type="ECO:0000313" key="3">
    <source>
        <dbReference type="EMBL" id="SEJ70536.1"/>
    </source>
</evidence>
<dbReference type="AlphaFoldDB" id="A0A975ZNY3"/>
<dbReference type="InterPro" id="IPR029058">
    <property type="entry name" value="AB_hydrolase_fold"/>
</dbReference>
<organism evidence="3 4">
    <name type="scientific">Marinovum algicola</name>
    <dbReference type="NCBI Taxonomy" id="42444"/>
    <lineage>
        <taxon>Bacteria</taxon>
        <taxon>Pseudomonadati</taxon>
        <taxon>Pseudomonadota</taxon>
        <taxon>Alphaproteobacteria</taxon>
        <taxon>Rhodobacterales</taxon>
        <taxon>Roseobacteraceae</taxon>
        <taxon>Marinovum</taxon>
    </lineage>
</organism>
<dbReference type="Proteomes" id="UP000182932">
    <property type="component" value="Unassembled WGS sequence"/>
</dbReference>
<accession>A0A975ZNY3</accession>
<comment type="caution">
    <text evidence="3">The sequence shown here is derived from an EMBL/GenBank/DDBJ whole genome shotgun (WGS) entry which is preliminary data.</text>
</comment>
<dbReference type="GO" id="GO:0016787">
    <property type="term" value="F:hydrolase activity"/>
    <property type="evidence" value="ECO:0007669"/>
    <property type="project" value="UniProtKB-KW"/>
</dbReference>
<evidence type="ECO:0000313" key="4">
    <source>
        <dbReference type="Proteomes" id="UP000182932"/>
    </source>
</evidence>
<keyword evidence="1" id="KW-0378">Hydrolase</keyword>
<dbReference type="RefSeq" id="WP_074837076.1">
    <property type="nucleotide sequence ID" value="NZ_CATLQZ010000007.1"/>
</dbReference>
<dbReference type="PANTHER" id="PTHR48081">
    <property type="entry name" value="AB HYDROLASE SUPERFAMILY PROTEIN C4A8.06C"/>
    <property type="match status" value="1"/>
</dbReference>
<dbReference type="SUPFAM" id="SSF53474">
    <property type="entry name" value="alpha/beta-Hydrolases"/>
    <property type="match status" value="1"/>
</dbReference>
<proteinExistence type="predicted"/>
<dbReference type="Pfam" id="PF20434">
    <property type="entry name" value="BD-FAE"/>
    <property type="match status" value="1"/>
</dbReference>
<dbReference type="GeneID" id="80818935"/>
<dbReference type="Gene3D" id="3.40.50.1820">
    <property type="entry name" value="alpha/beta hydrolase"/>
    <property type="match status" value="1"/>
</dbReference>
<sequence length="272" mass="29318">MSDLTGIDWGDAFANAAHIPEGDDYPDRWAAAAARFREDVAGELDLPYGDHPRETYDIFLPQQAAHGLVVIVHGGFWLAFDKSYWSHLAASALAQGWAVALPGYTLAPEARISEITGQIGRAIAAMAARVPGPIRLTGHSAGGHLVTRMVCDDSPLPPEVLARVDRVVSISGVHDLRPLQLNPMNDSLKLTPEEAAAESPALCRLVPNVEVTAWVGAAERPEFLRQSALLSEAWSTADAPVPLIAEADRHHFDVIDGLRDPSHPLCRALTDL</sequence>
<reference evidence="3 4" key="1">
    <citation type="submission" date="2016-10" db="EMBL/GenBank/DDBJ databases">
        <authorList>
            <person name="Varghese N."/>
            <person name="Submissions S."/>
        </authorList>
    </citation>
    <scope>NUCLEOTIDE SEQUENCE [LARGE SCALE GENOMIC DNA]</scope>
    <source>
        <strain evidence="3 4">FF3</strain>
    </source>
</reference>
<evidence type="ECO:0000259" key="2">
    <source>
        <dbReference type="Pfam" id="PF20434"/>
    </source>
</evidence>
<dbReference type="EMBL" id="FNYY01000009">
    <property type="protein sequence ID" value="SEJ70536.1"/>
    <property type="molecule type" value="Genomic_DNA"/>
</dbReference>
<gene>
    <name evidence="3" type="ORF">SAMN04487940_10950</name>
</gene>
<dbReference type="PANTHER" id="PTHR48081:SF33">
    <property type="entry name" value="KYNURENINE FORMAMIDASE"/>
    <property type="match status" value="1"/>
</dbReference>